<dbReference type="VEuPathDB" id="FungiDB:KRP23_3669"/>
<protein>
    <submittedName>
        <fullName evidence="2">Uncharacterized protein</fullName>
    </submittedName>
</protein>
<feature type="compositionally biased region" description="Basic and acidic residues" evidence="1">
    <location>
        <begin position="447"/>
        <end position="459"/>
    </location>
</feature>
<dbReference type="VEuPathDB" id="FungiDB:KRP23_3670"/>
<evidence type="ECO:0000256" key="1">
    <source>
        <dbReference type="SAM" id="MobiDB-lite"/>
    </source>
</evidence>
<name>H3GKM3_PHYRM</name>
<dbReference type="Proteomes" id="UP000005238">
    <property type="component" value="Unassembled WGS sequence"/>
</dbReference>
<proteinExistence type="predicted"/>
<dbReference type="STRING" id="164328.H3GKM3"/>
<dbReference type="HOGENOM" id="CLU_462720_0_0_1"/>
<evidence type="ECO:0000313" key="2">
    <source>
        <dbReference type="EnsemblProtists" id="Phyra76833"/>
    </source>
</evidence>
<dbReference type="VEuPathDB" id="FungiDB:KRP22_3096"/>
<dbReference type="EMBL" id="DS566017">
    <property type="status" value="NOT_ANNOTATED_CDS"/>
    <property type="molecule type" value="Genomic_DNA"/>
</dbReference>
<evidence type="ECO:0000313" key="3">
    <source>
        <dbReference type="Proteomes" id="UP000005238"/>
    </source>
</evidence>
<sequence length="590" mass="66827">MRSYLQLGGLSRDLGEHYRAVDYYKPALAILKTFREDEHIDQIRSVTQAMLQLHLQTLSAEKRNIIEKTATRYSQQWPRFALVTRKVLPENTDISGLGDDVGEESTLLIFAMKKLFQLEPIEYIDQLIEKTDLEFQDYRKQYNLNFAGTLRRNNADAPSPQHALLRSSSGRFASFSGAGTFSPPGSPRAPLSPMRHPTLFPASPCSNGRTSFNQLDCNFLKTATGDFTFGGQLAAVLFLIDHPSTNTTTPATESEKQEPKIMAPVPAWTKEWRPLAKQLCAHISDTHTPDEGAKRPLPQEALLLRADRVVGQFYSHRFVDTLPQDVQQQTEALATKFRVHSLEDRADKLLQLSPHCDCQVLKLLLELATSPTTAVDEDVDVDEDADSRWKTVLQQEQLKQKQHRQMQDQLVDELFQISTNDEWYQAWEESDEESDWEMSSVGRERSVDSCHRNGKRTSEALEEEGDAIGGQEVMPLPDSRVSSVLASGESAEHGGTRREFSEGERLRDNVLCRYHPEVLLRNEEDMVVDDAEDPTCVMEKSEHVPFTLDRPWLLCEAVVKSAEGGWTTSGIIPRRLIHEQTVFRFPDDDG</sequence>
<dbReference type="AlphaFoldDB" id="H3GKM3"/>
<dbReference type="eggNOG" id="ENOG502QWAU">
    <property type="taxonomic scope" value="Eukaryota"/>
</dbReference>
<feature type="region of interest" description="Disordered" evidence="1">
    <location>
        <begin position="447"/>
        <end position="475"/>
    </location>
</feature>
<accession>H3GKM3</accession>
<reference evidence="3" key="1">
    <citation type="journal article" date="2006" name="Science">
        <title>Phytophthora genome sequences uncover evolutionary origins and mechanisms of pathogenesis.</title>
        <authorList>
            <person name="Tyler B.M."/>
            <person name="Tripathy S."/>
            <person name="Zhang X."/>
            <person name="Dehal P."/>
            <person name="Jiang R.H."/>
            <person name="Aerts A."/>
            <person name="Arredondo F.D."/>
            <person name="Baxter L."/>
            <person name="Bensasson D."/>
            <person name="Beynon J.L."/>
            <person name="Chapman J."/>
            <person name="Damasceno C.M."/>
            <person name="Dorrance A.E."/>
            <person name="Dou D."/>
            <person name="Dickerman A.W."/>
            <person name="Dubchak I.L."/>
            <person name="Garbelotto M."/>
            <person name="Gijzen M."/>
            <person name="Gordon S.G."/>
            <person name="Govers F."/>
            <person name="Grunwald N.J."/>
            <person name="Huang W."/>
            <person name="Ivors K.L."/>
            <person name="Jones R.W."/>
            <person name="Kamoun S."/>
            <person name="Krampis K."/>
            <person name="Lamour K.H."/>
            <person name="Lee M.K."/>
            <person name="McDonald W.H."/>
            <person name="Medina M."/>
            <person name="Meijer H.J."/>
            <person name="Nordberg E.K."/>
            <person name="Maclean D.J."/>
            <person name="Ospina-Giraldo M.D."/>
            <person name="Morris P.F."/>
            <person name="Phuntumart V."/>
            <person name="Putnam N.H."/>
            <person name="Rash S."/>
            <person name="Rose J.K."/>
            <person name="Sakihama Y."/>
            <person name="Salamov A.A."/>
            <person name="Savidor A."/>
            <person name="Scheuring C.F."/>
            <person name="Smith B.M."/>
            <person name="Sobral B.W."/>
            <person name="Terry A."/>
            <person name="Torto-Alalibo T.A."/>
            <person name="Win J."/>
            <person name="Xu Z."/>
            <person name="Zhang H."/>
            <person name="Grigoriev I.V."/>
            <person name="Rokhsar D.S."/>
            <person name="Boore J.L."/>
        </authorList>
    </citation>
    <scope>NUCLEOTIDE SEQUENCE [LARGE SCALE GENOMIC DNA]</scope>
    <source>
        <strain evidence="3">Pr102</strain>
    </source>
</reference>
<dbReference type="InParanoid" id="H3GKM3"/>
<organism evidence="2 3">
    <name type="scientific">Phytophthora ramorum</name>
    <name type="common">Sudden oak death agent</name>
    <dbReference type="NCBI Taxonomy" id="164328"/>
    <lineage>
        <taxon>Eukaryota</taxon>
        <taxon>Sar</taxon>
        <taxon>Stramenopiles</taxon>
        <taxon>Oomycota</taxon>
        <taxon>Peronosporomycetes</taxon>
        <taxon>Peronosporales</taxon>
        <taxon>Peronosporaceae</taxon>
        <taxon>Phytophthora</taxon>
    </lineage>
</organism>
<keyword evidence="3" id="KW-1185">Reference proteome</keyword>
<dbReference type="EnsemblProtists" id="Phyra76833">
    <property type="protein sequence ID" value="Phyra76833"/>
    <property type="gene ID" value="Phyra76833"/>
</dbReference>
<reference evidence="2" key="2">
    <citation type="submission" date="2015-06" db="UniProtKB">
        <authorList>
            <consortium name="EnsemblProtists"/>
        </authorList>
    </citation>
    <scope>IDENTIFICATION</scope>
    <source>
        <strain evidence="2">Pr102</strain>
    </source>
</reference>
<dbReference type="VEuPathDB" id="FungiDB:KRP22_3097"/>